<sequence>MAEERRQDGWILMFKCGLMVEQFDDVDGEELLEIIMNHASFDDSFDGAWLFEEADEATDSKASLGDSVA</sequence>
<accession>A0ABN7BB80</accession>
<name>A0ABN7BB80_9HEMI</name>
<dbReference type="EMBL" id="AP028919">
    <property type="protein sequence ID" value="BET00441.1"/>
    <property type="molecule type" value="Genomic_DNA"/>
</dbReference>
<evidence type="ECO:0000313" key="2">
    <source>
        <dbReference type="Proteomes" id="UP001307889"/>
    </source>
</evidence>
<evidence type="ECO:0000313" key="1">
    <source>
        <dbReference type="EMBL" id="BET00441.1"/>
    </source>
</evidence>
<keyword evidence="2" id="KW-1185">Reference proteome</keyword>
<reference evidence="1 2" key="1">
    <citation type="submission" date="2023-09" db="EMBL/GenBank/DDBJ databases">
        <title>Nesidiocoris tenuis whole genome shotgun sequence.</title>
        <authorList>
            <person name="Shibata T."/>
            <person name="Shimoda M."/>
            <person name="Kobayashi T."/>
            <person name="Uehara T."/>
        </authorList>
    </citation>
    <scope>NUCLEOTIDE SEQUENCE [LARGE SCALE GENOMIC DNA]</scope>
    <source>
        <strain evidence="1 2">Japan</strain>
    </source>
</reference>
<dbReference type="Proteomes" id="UP001307889">
    <property type="component" value="Chromosome 11"/>
</dbReference>
<gene>
    <name evidence="1" type="ORF">NTJ_13258</name>
</gene>
<protein>
    <submittedName>
        <fullName evidence="1">Uncharacterized protein</fullName>
    </submittedName>
</protein>
<organism evidence="1 2">
    <name type="scientific">Nesidiocoris tenuis</name>
    <dbReference type="NCBI Taxonomy" id="355587"/>
    <lineage>
        <taxon>Eukaryota</taxon>
        <taxon>Metazoa</taxon>
        <taxon>Ecdysozoa</taxon>
        <taxon>Arthropoda</taxon>
        <taxon>Hexapoda</taxon>
        <taxon>Insecta</taxon>
        <taxon>Pterygota</taxon>
        <taxon>Neoptera</taxon>
        <taxon>Paraneoptera</taxon>
        <taxon>Hemiptera</taxon>
        <taxon>Heteroptera</taxon>
        <taxon>Panheteroptera</taxon>
        <taxon>Cimicomorpha</taxon>
        <taxon>Miridae</taxon>
        <taxon>Dicyphina</taxon>
        <taxon>Nesidiocoris</taxon>
    </lineage>
</organism>
<proteinExistence type="predicted"/>